<dbReference type="InterPro" id="IPR001469">
    <property type="entry name" value="ATP_synth_F1_dsu/esu"/>
</dbReference>
<protein>
    <recommendedName>
        <fullName evidence="5 15">ATP synthase epsilon chain</fullName>
    </recommendedName>
    <alternativeName>
        <fullName evidence="14 15">ATP synthase F1 sector epsilon subunit</fullName>
    </alternativeName>
    <alternativeName>
        <fullName evidence="13 15">F-ATPase epsilon subunit</fullName>
    </alternativeName>
</protein>
<evidence type="ECO:0000256" key="5">
    <source>
        <dbReference type="ARBA" id="ARBA00014480"/>
    </source>
</evidence>
<keyword evidence="8 15" id="KW-0375">Hydrogen ion transport</keyword>
<evidence type="ECO:0000256" key="3">
    <source>
        <dbReference type="ARBA" id="ARBA00005712"/>
    </source>
</evidence>
<dbReference type="AlphaFoldDB" id="A0A4U1B812"/>
<dbReference type="Pfam" id="PF00401">
    <property type="entry name" value="ATP-synt_DE"/>
    <property type="match status" value="1"/>
</dbReference>
<dbReference type="InterPro" id="IPR036771">
    <property type="entry name" value="ATPsynth_dsu/esu_N"/>
</dbReference>
<dbReference type="SUPFAM" id="SSF51344">
    <property type="entry name" value="Epsilon subunit of F1F0-ATP synthase N-terminal domain"/>
    <property type="match status" value="1"/>
</dbReference>
<gene>
    <name evidence="15 19" type="primary">atpC</name>
    <name evidence="19" type="ORF">E8M12_04885</name>
</gene>
<evidence type="ECO:0000256" key="6">
    <source>
        <dbReference type="ARBA" id="ARBA00022448"/>
    </source>
</evidence>
<dbReference type="PANTHER" id="PTHR13822">
    <property type="entry name" value="ATP SYNTHASE DELTA/EPSILON CHAIN"/>
    <property type="match status" value="1"/>
</dbReference>
<dbReference type="EMBL" id="SWDB01000009">
    <property type="protein sequence ID" value="TKB46392.1"/>
    <property type="molecule type" value="Genomic_DNA"/>
</dbReference>
<evidence type="ECO:0000256" key="7">
    <source>
        <dbReference type="ARBA" id="ARBA00022475"/>
    </source>
</evidence>
<evidence type="ECO:0000256" key="11">
    <source>
        <dbReference type="ARBA" id="ARBA00023196"/>
    </source>
</evidence>
<dbReference type="Proteomes" id="UP000307999">
    <property type="component" value="Unassembled WGS sequence"/>
</dbReference>
<evidence type="ECO:0000259" key="17">
    <source>
        <dbReference type="Pfam" id="PF00401"/>
    </source>
</evidence>
<keyword evidence="7 15" id="KW-1003">Cell membrane</keyword>
<keyword evidence="9 15" id="KW-0406">Ion transport</keyword>
<dbReference type="Pfam" id="PF02823">
    <property type="entry name" value="ATP-synt_DE_N"/>
    <property type="match status" value="1"/>
</dbReference>
<comment type="subunit">
    <text evidence="4 15 16">F-type ATPases have 2 components, CF(1) - the catalytic core - and CF(0) - the membrane proton channel. CF(1) has five subunits: alpha(3), beta(3), gamma(1), delta(1), epsilon(1). CF(0) has three main subunits: a, b and c.</text>
</comment>
<evidence type="ECO:0000256" key="1">
    <source>
        <dbReference type="ARBA" id="ARBA00003543"/>
    </source>
</evidence>
<comment type="function">
    <text evidence="1 15">Produces ATP from ADP in the presence of a proton gradient across the membrane.</text>
</comment>
<keyword evidence="20" id="KW-1185">Reference proteome</keyword>
<sequence>MAAMTVHLDVVSAEESLFSGRVESLQITGSEGELGIMPGHAPLLTALKPGMARIVKQHGGEEVIYLSGGMLEVQPGNVTVLADVAVRGDDLDEQAALEAKQRAEEHIANASADVDYAEVAAELARAVAQLRVIQEANKFKKK</sequence>
<evidence type="ECO:0000256" key="9">
    <source>
        <dbReference type="ARBA" id="ARBA00023065"/>
    </source>
</evidence>
<keyword evidence="11 15" id="KW-0139">CF(1)</keyword>
<evidence type="ECO:0000256" key="4">
    <source>
        <dbReference type="ARBA" id="ARBA00011648"/>
    </source>
</evidence>
<accession>A0A4U1B812</accession>
<dbReference type="NCBIfam" id="NF001847">
    <property type="entry name" value="PRK00571.1-4"/>
    <property type="match status" value="1"/>
</dbReference>
<evidence type="ECO:0000256" key="2">
    <source>
        <dbReference type="ARBA" id="ARBA00004202"/>
    </source>
</evidence>
<dbReference type="GO" id="GO:0045259">
    <property type="term" value="C:proton-transporting ATP synthase complex"/>
    <property type="evidence" value="ECO:0007669"/>
    <property type="project" value="UniProtKB-KW"/>
</dbReference>
<dbReference type="GO" id="GO:0046933">
    <property type="term" value="F:proton-transporting ATP synthase activity, rotational mechanism"/>
    <property type="evidence" value="ECO:0007669"/>
    <property type="project" value="UniProtKB-UniRule"/>
</dbReference>
<dbReference type="OrthoDB" id="9791445at2"/>
<dbReference type="GO" id="GO:0005524">
    <property type="term" value="F:ATP binding"/>
    <property type="evidence" value="ECO:0007669"/>
    <property type="project" value="UniProtKB-UniRule"/>
</dbReference>
<evidence type="ECO:0000259" key="18">
    <source>
        <dbReference type="Pfam" id="PF02823"/>
    </source>
</evidence>
<dbReference type="Gene3D" id="2.60.15.10">
    <property type="entry name" value="F0F1 ATP synthase delta/epsilon subunit, N-terminal"/>
    <property type="match status" value="1"/>
</dbReference>
<evidence type="ECO:0000313" key="20">
    <source>
        <dbReference type="Proteomes" id="UP000307999"/>
    </source>
</evidence>
<dbReference type="FunFam" id="1.20.5.440:FF:000001">
    <property type="entry name" value="ATP synthase epsilon chain"/>
    <property type="match status" value="1"/>
</dbReference>
<comment type="similarity">
    <text evidence="3 15 16">Belongs to the ATPase epsilon chain family.</text>
</comment>
<feature type="domain" description="ATP synthase F1 complex delta/epsilon subunit N-terminal" evidence="18">
    <location>
        <begin position="6"/>
        <end position="85"/>
    </location>
</feature>
<dbReference type="FunFam" id="2.60.15.10:FF:000001">
    <property type="entry name" value="ATP synthase epsilon chain"/>
    <property type="match status" value="1"/>
</dbReference>
<dbReference type="RefSeq" id="WP_136734967.1">
    <property type="nucleotide sequence ID" value="NZ_SWDB01000009.1"/>
</dbReference>
<keyword evidence="12 15" id="KW-0066">ATP synthesis</keyword>
<keyword evidence="6 15" id="KW-0813">Transport</keyword>
<evidence type="ECO:0000256" key="8">
    <source>
        <dbReference type="ARBA" id="ARBA00022781"/>
    </source>
</evidence>
<keyword evidence="10 15" id="KW-0472">Membrane</keyword>
<dbReference type="InterPro" id="IPR036794">
    <property type="entry name" value="ATP_F1_dsu/esu_C_sf"/>
</dbReference>
<evidence type="ECO:0000313" key="19">
    <source>
        <dbReference type="EMBL" id="TKB46392.1"/>
    </source>
</evidence>
<reference evidence="19 20" key="1">
    <citation type="submission" date="2019-04" db="EMBL/GenBank/DDBJ databases">
        <title>Thalassotalea guangxiensis sp. nov., isolated from sediment of the coastal wetland.</title>
        <authorList>
            <person name="Zheng S."/>
            <person name="Zhang D."/>
        </authorList>
    </citation>
    <scope>NUCLEOTIDE SEQUENCE [LARGE SCALE GENOMIC DNA]</scope>
    <source>
        <strain evidence="19 20">ZS-4</strain>
    </source>
</reference>
<evidence type="ECO:0000256" key="14">
    <source>
        <dbReference type="ARBA" id="ARBA00031795"/>
    </source>
</evidence>
<dbReference type="SUPFAM" id="SSF46604">
    <property type="entry name" value="Epsilon subunit of F1F0-ATP synthase C-terminal domain"/>
    <property type="match status" value="1"/>
</dbReference>
<dbReference type="GO" id="GO:0005886">
    <property type="term" value="C:plasma membrane"/>
    <property type="evidence" value="ECO:0007669"/>
    <property type="project" value="UniProtKB-SubCell"/>
</dbReference>
<dbReference type="PANTHER" id="PTHR13822:SF10">
    <property type="entry name" value="ATP SYNTHASE EPSILON CHAIN, CHLOROPLASTIC"/>
    <property type="match status" value="1"/>
</dbReference>
<dbReference type="InterPro" id="IPR020546">
    <property type="entry name" value="ATP_synth_F1_dsu/esu_N"/>
</dbReference>
<feature type="domain" description="ATP synthase epsilon subunit C-terminal" evidence="17">
    <location>
        <begin position="89"/>
        <end position="134"/>
    </location>
</feature>
<organism evidence="19 20">
    <name type="scientific">Thalassotalea mangrovi</name>
    <dbReference type="NCBI Taxonomy" id="2572245"/>
    <lineage>
        <taxon>Bacteria</taxon>
        <taxon>Pseudomonadati</taxon>
        <taxon>Pseudomonadota</taxon>
        <taxon>Gammaproteobacteria</taxon>
        <taxon>Alteromonadales</taxon>
        <taxon>Colwelliaceae</taxon>
        <taxon>Thalassotalea</taxon>
    </lineage>
</organism>
<evidence type="ECO:0000256" key="13">
    <source>
        <dbReference type="ARBA" id="ARBA00030215"/>
    </source>
</evidence>
<dbReference type="InterPro" id="IPR020547">
    <property type="entry name" value="ATP_synth_F1_esu_C"/>
</dbReference>
<dbReference type="HAMAP" id="MF_00530">
    <property type="entry name" value="ATP_synth_epsil_bac"/>
    <property type="match status" value="1"/>
</dbReference>
<evidence type="ECO:0000256" key="15">
    <source>
        <dbReference type="HAMAP-Rule" id="MF_00530"/>
    </source>
</evidence>
<comment type="subcellular location">
    <subcellularLocation>
        <location evidence="2 15">Cell membrane</location>
        <topology evidence="2 15">Peripheral membrane protein</topology>
    </subcellularLocation>
</comment>
<evidence type="ECO:0000256" key="12">
    <source>
        <dbReference type="ARBA" id="ARBA00023310"/>
    </source>
</evidence>
<dbReference type="NCBIfam" id="TIGR01216">
    <property type="entry name" value="ATP_synt_epsi"/>
    <property type="match status" value="1"/>
</dbReference>
<evidence type="ECO:0000256" key="16">
    <source>
        <dbReference type="RuleBase" id="RU003656"/>
    </source>
</evidence>
<name>A0A4U1B812_9GAMM</name>
<evidence type="ECO:0000256" key="10">
    <source>
        <dbReference type="ARBA" id="ARBA00023136"/>
    </source>
</evidence>
<dbReference type="Gene3D" id="1.20.5.440">
    <property type="entry name" value="ATP synthase delta/epsilon subunit, C-terminal domain"/>
    <property type="match status" value="1"/>
</dbReference>
<proteinExistence type="inferred from homology"/>
<comment type="caution">
    <text evidence="19">The sequence shown here is derived from an EMBL/GenBank/DDBJ whole genome shotgun (WGS) entry which is preliminary data.</text>
</comment>
<dbReference type="CDD" id="cd12152">
    <property type="entry name" value="F1-ATPase_delta"/>
    <property type="match status" value="1"/>
</dbReference>